<keyword evidence="6 7" id="KW-0472">Membrane</keyword>
<evidence type="ECO:0000259" key="8">
    <source>
        <dbReference type="Pfam" id="PF04116"/>
    </source>
</evidence>
<keyword evidence="5" id="KW-0443">Lipid metabolism</keyword>
<comment type="subcellular location">
    <subcellularLocation>
        <location evidence="1">Endomembrane system</location>
        <topology evidence="1">Multi-pass membrane protein</topology>
    </subcellularLocation>
</comment>
<dbReference type="PANTHER" id="PTHR21624">
    <property type="entry name" value="STEROL DESATURASE-RELATED PROTEIN"/>
    <property type="match status" value="1"/>
</dbReference>
<dbReference type="GO" id="GO:0012505">
    <property type="term" value="C:endomembrane system"/>
    <property type="evidence" value="ECO:0007669"/>
    <property type="project" value="UniProtKB-SubCell"/>
</dbReference>
<dbReference type="GO" id="GO:0005506">
    <property type="term" value="F:iron ion binding"/>
    <property type="evidence" value="ECO:0007669"/>
    <property type="project" value="InterPro"/>
</dbReference>
<protein>
    <submittedName>
        <fullName evidence="9">Sterol desaturase family protein</fullName>
    </submittedName>
</protein>
<comment type="caution">
    <text evidence="9">The sequence shown here is derived from an EMBL/GenBank/DDBJ whole genome shotgun (WGS) entry which is preliminary data.</text>
</comment>
<dbReference type="GO" id="GO:0050479">
    <property type="term" value="F:glyceryl-ether monooxygenase activity"/>
    <property type="evidence" value="ECO:0007669"/>
    <property type="project" value="TreeGrafter"/>
</dbReference>
<evidence type="ECO:0000256" key="7">
    <source>
        <dbReference type="SAM" id="Phobius"/>
    </source>
</evidence>
<feature type="transmembrane region" description="Helical" evidence="7">
    <location>
        <begin position="15"/>
        <end position="34"/>
    </location>
</feature>
<dbReference type="InterPro" id="IPR006694">
    <property type="entry name" value="Fatty_acid_hydroxylase"/>
</dbReference>
<keyword evidence="4" id="KW-0560">Oxidoreductase</keyword>
<evidence type="ECO:0000256" key="3">
    <source>
        <dbReference type="ARBA" id="ARBA00022989"/>
    </source>
</evidence>
<dbReference type="GO" id="GO:0008610">
    <property type="term" value="P:lipid biosynthetic process"/>
    <property type="evidence" value="ECO:0007669"/>
    <property type="project" value="InterPro"/>
</dbReference>
<dbReference type="GO" id="GO:0016020">
    <property type="term" value="C:membrane"/>
    <property type="evidence" value="ECO:0007669"/>
    <property type="project" value="GOC"/>
</dbReference>
<evidence type="ECO:0000313" key="10">
    <source>
        <dbReference type="Proteomes" id="UP000276542"/>
    </source>
</evidence>
<dbReference type="InterPro" id="IPR051689">
    <property type="entry name" value="Sterol_desaturase/TMEM195"/>
</dbReference>
<dbReference type="EMBL" id="QYRP01000002">
    <property type="protein sequence ID" value="RJS46490.1"/>
    <property type="molecule type" value="Genomic_DNA"/>
</dbReference>
<accession>A0A3A5HES2</accession>
<feature type="transmembrane region" description="Helical" evidence="7">
    <location>
        <begin position="55"/>
        <end position="84"/>
    </location>
</feature>
<evidence type="ECO:0000256" key="4">
    <source>
        <dbReference type="ARBA" id="ARBA00023002"/>
    </source>
</evidence>
<keyword evidence="3 7" id="KW-1133">Transmembrane helix</keyword>
<dbReference type="Pfam" id="PF04116">
    <property type="entry name" value="FA_hydroxylase"/>
    <property type="match status" value="1"/>
</dbReference>
<feature type="domain" description="Fatty acid hydroxylase" evidence="8">
    <location>
        <begin position="102"/>
        <end position="233"/>
    </location>
</feature>
<feature type="transmembrane region" description="Helical" evidence="7">
    <location>
        <begin position="96"/>
        <end position="113"/>
    </location>
</feature>
<evidence type="ECO:0000256" key="5">
    <source>
        <dbReference type="ARBA" id="ARBA00023098"/>
    </source>
</evidence>
<evidence type="ECO:0000256" key="2">
    <source>
        <dbReference type="ARBA" id="ARBA00022692"/>
    </source>
</evidence>
<reference evidence="10" key="1">
    <citation type="submission" date="2018-09" db="EMBL/GenBank/DDBJ databases">
        <authorList>
            <person name="Zhu H."/>
        </authorList>
    </citation>
    <scope>NUCLEOTIDE SEQUENCE [LARGE SCALE GENOMIC DNA]</scope>
    <source>
        <strain evidence="10">K1W22B-1</strain>
    </source>
</reference>
<keyword evidence="10" id="KW-1185">Reference proteome</keyword>
<name>A0A3A5HES2_9ACTN</name>
<feature type="transmembrane region" description="Helical" evidence="7">
    <location>
        <begin position="153"/>
        <end position="179"/>
    </location>
</feature>
<keyword evidence="2 7" id="KW-0812">Transmembrane</keyword>
<evidence type="ECO:0000313" key="9">
    <source>
        <dbReference type="EMBL" id="RJS46490.1"/>
    </source>
</evidence>
<evidence type="ECO:0000256" key="6">
    <source>
        <dbReference type="ARBA" id="ARBA00023136"/>
    </source>
</evidence>
<dbReference type="RefSeq" id="WP_120060461.1">
    <property type="nucleotide sequence ID" value="NZ_QYRP01000002.1"/>
</dbReference>
<organism evidence="9 10">
    <name type="scientific">Nocardioides cavernaquae</name>
    <dbReference type="NCBI Taxonomy" id="2321396"/>
    <lineage>
        <taxon>Bacteria</taxon>
        <taxon>Bacillati</taxon>
        <taxon>Actinomycetota</taxon>
        <taxon>Actinomycetes</taxon>
        <taxon>Propionibacteriales</taxon>
        <taxon>Nocardioidaceae</taxon>
        <taxon>Nocardioides</taxon>
    </lineage>
</organism>
<proteinExistence type="predicted"/>
<gene>
    <name evidence="9" type="ORF">D4739_09885</name>
</gene>
<dbReference type="Proteomes" id="UP000276542">
    <property type="component" value="Unassembled WGS sequence"/>
</dbReference>
<dbReference type="PANTHER" id="PTHR21624:SF1">
    <property type="entry name" value="ALKYLGLYCEROL MONOOXYGENASE"/>
    <property type="match status" value="1"/>
</dbReference>
<dbReference type="OrthoDB" id="9770329at2"/>
<evidence type="ECO:0000256" key="1">
    <source>
        <dbReference type="ARBA" id="ARBA00004127"/>
    </source>
</evidence>
<sequence>MYDLAPLLDPAKNPITYAIPFFLLSLILEAIALTRPEEGIAAGERPRTGYMMRDFWTSISMGLGSLVWLTVFKIATFFVYQWVFLNVAPFHLDTSAWWYWPAVLIALDLAFYCTHRFVHRANIGWAAHQSHHSSVYMNFGTALRQKWNPWFDFVFFLPIPLLGFAPWTAYAAFSISLIYQFCTHTELIDKLPRPIELVFNTPSHHRVHHGSDPEYLDKNYAGMLIIWDRMFGTFQAEIRRPTYGLTVPVETYNPIKLEYGAFARIAGQVRHARTWRERWGYVFGPPGWTPEVSPGRGATTPASVDTEVAPWRRGFER</sequence>
<dbReference type="AlphaFoldDB" id="A0A3A5HES2"/>
<dbReference type="GO" id="GO:0006643">
    <property type="term" value="P:membrane lipid metabolic process"/>
    <property type="evidence" value="ECO:0007669"/>
    <property type="project" value="TreeGrafter"/>
</dbReference>